<sequence length="248" mass="26410">MATANQAFIFLAFFTITSSLCFAFDPSPLQDFCVADLTSQVLMNGFVCKNPTTVQAEDFFLSGFNKPAKKMNPLGINIAGATVAQLPGMNTLGLSLIRIDYAPGGVNPPHTHPRASEIIIVLEGTIYAGFVSSSPNDTLYSKVLSAGDVFVFPQGLTHFNMNYGHSKAVALAAFNSQNPGAIIAGNNVFGSTPQISDVLLAKAFQLSKETVDKLQAKTWPVFGTSKPLISDVLLAKAFQLSKETVGIL</sequence>
<comment type="similarity">
    <text evidence="2 11">Belongs to the germin family.</text>
</comment>
<feature type="binding site" evidence="9">
    <location>
        <position position="117"/>
    </location>
    <ligand>
        <name>Mn(2+)</name>
        <dbReference type="ChEBI" id="CHEBI:29035"/>
    </ligand>
</feature>
<dbReference type="SUPFAM" id="SSF51182">
    <property type="entry name" value="RmlC-like cupins"/>
    <property type="match status" value="1"/>
</dbReference>
<evidence type="ECO:0000256" key="6">
    <source>
        <dbReference type="ARBA" id="ARBA00023157"/>
    </source>
</evidence>
<evidence type="ECO:0000313" key="13">
    <source>
        <dbReference type="Proteomes" id="UP001515500"/>
    </source>
</evidence>
<dbReference type="InterPro" id="IPR011051">
    <property type="entry name" value="RmlC_Cupin_sf"/>
</dbReference>
<feature type="binding site" evidence="9">
    <location>
        <position position="158"/>
    </location>
    <ligand>
        <name>Mn(2+)</name>
        <dbReference type="ChEBI" id="CHEBI:29035"/>
    </ligand>
</feature>
<feature type="domain" description="Cupin type-1" evidence="12">
    <location>
        <begin position="62"/>
        <end position="212"/>
    </location>
</feature>
<keyword evidence="13" id="KW-1185">Reference proteome</keyword>
<gene>
    <name evidence="14" type="primary">LOC120263227</name>
</gene>
<feature type="binding site" evidence="8">
    <location>
        <position position="112"/>
    </location>
    <ligand>
        <name>oxalate</name>
        <dbReference type="ChEBI" id="CHEBI:30623"/>
    </ligand>
</feature>
<feature type="binding site" evidence="9">
    <location>
        <position position="112"/>
    </location>
    <ligand>
        <name>Mn(2+)</name>
        <dbReference type="ChEBI" id="CHEBI:29035"/>
    </ligand>
</feature>
<dbReference type="AlphaFoldDB" id="A0AB40BJB7"/>
<dbReference type="GO" id="GO:0030145">
    <property type="term" value="F:manganese ion binding"/>
    <property type="evidence" value="ECO:0007669"/>
    <property type="project" value="UniProtKB-UniRule"/>
</dbReference>
<dbReference type="InterPro" id="IPR019780">
    <property type="entry name" value="Germin_Mn-BS"/>
</dbReference>
<dbReference type="CDD" id="cd02241">
    <property type="entry name" value="cupin_OxOx"/>
    <property type="match status" value="1"/>
</dbReference>
<evidence type="ECO:0000313" key="14">
    <source>
        <dbReference type="RefSeq" id="XP_039127033.1"/>
    </source>
</evidence>
<evidence type="ECO:0000256" key="9">
    <source>
        <dbReference type="PIRSR" id="PIRSR601929-2"/>
    </source>
</evidence>
<evidence type="ECO:0000256" key="2">
    <source>
        <dbReference type="ARBA" id="ARBA00007456"/>
    </source>
</evidence>
<evidence type="ECO:0000256" key="10">
    <source>
        <dbReference type="PIRSR" id="PIRSR601929-3"/>
    </source>
</evidence>
<dbReference type="GeneID" id="120263227"/>
<feature type="chain" id="PRO_5044042585" description="Germin-like protein" evidence="11">
    <location>
        <begin position="24"/>
        <end position="248"/>
    </location>
</feature>
<accession>A0AB40BJB7</accession>
<dbReference type="Proteomes" id="UP001515500">
    <property type="component" value="Chromosome 6"/>
</dbReference>
<keyword evidence="11" id="KW-0732">Signal</keyword>
<protein>
    <recommendedName>
        <fullName evidence="11">Germin-like protein</fullName>
    </recommendedName>
</protein>
<comment type="subcellular location">
    <subcellularLocation>
        <location evidence="1 11">Secreted</location>
        <location evidence="1 11">Extracellular space</location>
        <location evidence="1 11">Apoplast</location>
    </subcellularLocation>
</comment>
<reference evidence="14" key="1">
    <citation type="submission" date="2025-08" db="UniProtKB">
        <authorList>
            <consortium name="RefSeq"/>
        </authorList>
    </citation>
    <scope>IDENTIFICATION</scope>
</reference>
<evidence type="ECO:0000256" key="7">
    <source>
        <dbReference type="ARBA" id="ARBA00023211"/>
    </source>
</evidence>
<keyword evidence="6 10" id="KW-1015">Disulfide bond</keyword>
<dbReference type="PANTHER" id="PTHR31238">
    <property type="entry name" value="GERMIN-LIKE PROTEIN SUBFAMILY 3 MEMBER 3"/>
    <property type="match status" value="1"/>
</dbReference>
<name>A0AB40BJB7_DIOCR</name>
<evidence type="ECO:0000259" key="12">
    <source>
        <dbReference type="SMART" id="SM00835"/>
    </source>
</evidence>
<feature type="signal peptide" evidence="11">
    <location>
        <begin position="1"/>
        <end position="23"/>
    </location>
</feature>
<dbReference type="Gene3D" id="2.60.120.10">
    <property type="entry name" value="Jelly Rolls"/>
    <property type="match status" value="1"/>
</dbReference>
<evidence type="ECO:0000256" key="11">
    <source>
        <dbReference type="RuleBase" id="RU366015"/>
    </source>
</evidence>
<dbReference type="PRINTS" id="PR00325">
    <property type="entry name" value="GERMIN"/>
</dbReference>
<dbReference type="InterPro" id="IPR001929">
    <property type="entry name" value="Germin"/>
</dbReference>
<dbReference type="RefSeq" id="XP_039127033.1">
    <property type="nucleotide sequence ID" value="XM_039271099.1"/>
</dbReference>
<dbReference type="FunFam" id="2.60.120.10:FF:000005">
    <property type="entry name" value="Germin-like protein subfamily 1 member 8"/>
    <property type="match status" value="1"/>
</dbReference>
<evidence type="ECO:0000256" key="1">
    <source>
        <dbReference type="ARBA" id="ARBA00004271"/>
    </source>
</evidence>
<dbReference type="Pfam" id="PF00190">
    <property type="entry name" value="Cupin_1"/>
    <property type="match status" value="1"/>
</dbReference>
<keyword evidence="4 11" id="KW-0964">Secreted</keyword>
<feature type="binding site" evidence="8">
    <location>
        <position position="117"/>
    </location>
    <ligand>
        <name>oxalate</name>
        <dbReference type="ChEBI" id="CHEBI:30623"/>
    </ligand>
</feature>
<dbReference type="GO" id="GO:0048046">
    <property type="term" value="C:apoplast"/>
    <property type="evidence" value="ECO:0007669"/>
    <property type="project" value="UniProtKB-SubCell"/>
</dbReference>
<proteinExistence type="inferred from homology"/>
<feature type="disulfide bond" evidence="10">
    <location>
        <begin position="33"/>
        <end position="48"/>
    </location>
</feature>
<feature type="binding site" evidence="9">
    <location>
        <position position="110"/>
    </location>
    <ligand>
        <name>Mn(2+)</name>
        <dbReference type="ChEBI" id="CHEBI:29035"/>
    </ligand>
</feature>
<evidence type="ECO:0000256" key="3">
    <source>
        <dbReference type="ARBA" id="ARBA00022523"/>
    </source>
</evidence>
<keyword evidence="3 11" id="KW-0052">Apoplast</keyword>
<dbReference type="InterPro" id="IPR014710">
    <property type="entry name" value="RmlC-like_jellyroll"/>
</dbReference>
<feature type="binding site" evidence="8">
    <location>
        <position position="107"/>
    </location>
    <ligand>
        <name>oxalate</name>
        <dbReference type="ChEBI" id="CHEBI:30623"/>
    </ligand>
</feature>
<keyword evidence="7 8" id="KW-0464">Manganese</keyword>
<dbReference type="PROSITE" id="PS00725">
    <property type="entry name" value="GERMIN"/>
    <property type="match status" value="1"/>
</dbReference>
<evidence type="ECO:0000256" key="4">
    <source>
        <dbReference type="ARBA" id="ARBA00022525"/>
    </source>
</evidence>
<dbReference type="InterPro" id="IPR006045">
    <property type="entry name" value="Cupin_1"/>
</dbReference>
<evidence type="ECO:0000256" key="8">
    <source>
        <dbReference type="PIRSR" id="PIRSR601929-1"/>
    </source>
</evidence>
<evidence type="ECO:0000256" key="5">
    <source>
        <dbReference type="ARBA" id="ARBA00022723"/>
    </source>
</evidence>
<organism evidence="13 14">
    <name type="scientific">Dioscorea cayennensis subsp. rotundata</name>
    <name type="common">White Guinea yam</name>
    <name type="synonym">Dioscorea rotundata</name>
    <dbReference type="NCBI Taxonomy" id="55577"/>
    <lineage>
        <taxon>Eukaryota</taxon>
        <taxon>Viridiplantae</taxon>
        <taxon>Streptophyta</taxon>
        <taxon>Embryophyta</taxon>
        <taxon>Tracheophyta</taxon>
        <taxon>Spermatophyta</taxon>
        <taxon>Magnoliopsida</taxon>
        <taxon>Liliopsida</taxon>
        <taxon>Dioscoreales</taxon>
        <taxon>Dioscoreaceae</taxon>
        <taxon>Dioscorea</taxon>
    </lineage>
</organism>
<dbReference type="SMART" id="SM00835">
    <property type="entry name" value="Cupin_1"/>
    <property type="match status" value="1"/>
</dbReference>
<keyword evidence="5 8" id="KW-0479">Metal-binding</keyword>